<dbReference type="InterPro" id="IPR000390">
    <property type="entry name" value="Small_drug/metabolite_transptr"/>
</dbReference>
<sequence>MKAYFFLFLAISFEIIGTSFLKLSNQFTNLLQTVIAIASYFIAFFFLSLVLKTMPVGIAYAIWSGIGIICITLIGIFIFKQNLDLPAFIGLSLIIVGVVIINLFSNVKID</sequence>
<evidence type="ECO:0000256" key="1">
    <source>
        <dbReference type="ARBA" id="ARBA00004651"/>
    </source>
</evidence>
<dbReference type="PANTHER" id="PTHR30561:SF1">
    <property type="entry name" value="MULTIDRUG TRANSPORTER EMRE"/>
    <property type="match status" value="1"/>
</dbReference>
<dbReference type="Proteomes" id="UP000651208">
    <property type="component" value="Unassembled WGS sequence"/>
</dbReference>
<proteinExistence type="inferred from homology"/>
<reference evidence="10 11" key="1">
    <citation type="submission" date="2020-06" db="EMBL/GenBank/DDBJ databases">
        <title>Frischella cerana isolated from Apis cerana gut homogenate.</title>
        <authorList>
            <person name="Wolter L.A."/>
            <person name="Suenami S."/>
            <person name="Miyazaki R."/>
        </authorList>
    </citation>
    <scope>NUCLEOTIDE SEQUENCE [LARGE SCALE GENOMIC DNA]</scope>
    <source>
        <strain evidence="10 11">Ac13</strain>
    </source>
</reference>
<evidence type="ECO:0000313" key="10">
    <source>
        <dbReference type="EMBL" id="MBC9130989.1"/>
    </source>
</evidence>
<feature type="transmembrane region" description="Helical" evidence="9">
    <location>
        <begin position="33"/>
        <end position="51"/>
    </location>
</feature>
<evidence type="ECO:0000256" key="8">
    <source>
        <dbReference type="RuleBase" id="RU003942"/>
    </source>
</evidence>
<accession>A0ABR7QXR9</accession>
<dbReference type="SUPFAM" id="SSF103481">
    <property type="entry name" value="Multidrug resistance efflux transporter EmrE"/>
    <property type="match status" value="1"/>
</dbReference>
<comment type="caution">
    <text evidence="10">The sequence shown here is derived from an EMBL/GenBank/DDBJ whole genome shotgun (WGS) entry which is preliminary data.</text>
</comment>
<evidence type="ECO:0000256" key="5">
    <source>
        <dbReference type="ARBA" id="ARBA00022989"/>
    </source>
</evidence>
<dbReference type="PANTHER" id="PTHR30561">
    <property type="entry name" value="SMR FAMILY PROTON-DEPENDENT DRUG EFFLUX TRANSPORTER SUGE"/>
    <property type="match status" value="1"/>
</dbReference>
<dbReference type="Pfam" id="PF00893">
    <property type="entry name" value="Multi_Drug_Res"/>
    <property type="match status" value="1"/>
</dbReference>
<comment type="subcellular location">
    <subcellularLocation>
        <location evidence="1 8">Cell membrane</location>
        <topology evidence="1 8">Multi-pass membrane protein</topology>
    </subcellularLocation>
</comment>
<dbReference type="RefSeq" id="WP_187755426.1">
    <property type="nucleotide sequence ID" value="NZ_JABURY010000015.1"/>
</dbReference>
<evidence type="ECO:0000256" key="9">
    <source>
        <dbReference type="SAM" id="Phobius"/>
    </source>
</evidence>
<evidence type="ECO:0000256" key="6">
    <source>
        <dbReference type="ARBA" id="ARBA00023136"/>
    </source>
</evidence>
<dbReference type="InterPro" id="IPR045324">
    <property type="entry name" value="Small_multidrug_res"/>
</dbReference>
<keyword evidence="11" id="KW-1185">Reference proteome</keyword>
<gene>
    <name evidence="10" type="ORF">FcAc13_06650</name>
</gene>
<name>A0ABR7QXR9_9GAMM</name>
<evidence type="ECO:0000256" key="7">
    <source>
        <dbReference type="ARBA" id="ARBA00038032"/>
    </source>
</evidence>
<evidence type="ECO:0000256" key="4">
    <source>
        <dbReference type="ARBA" id="ARBA00022692"/>
    </source>
</evidence>
<keyword evidence="5 9" id="KW-1133">Transmembrane helix</keyword>
<dbReference type="EMBL" id="JABURY010000015">
    <property type="protein sequence ID" value="MBC9130989.1"/>
    <property type="molecule type" value="Genomic_DNA"/>
</dbReference>
<keyword evidence="6 9" id="KW-0472">Membrane</keyword>
<keyword evidence="2" id="KW-0813">Transport</keyword>
<organism evidence="10 11">
    <name type="scientific">Frischella japonica</name>
    <dbReference type="NCBI Taxonomy" id="2741544"/>
    <lineage>
        <taxon>Bacteria</taxon>
        <taxon>Pseudomonadati</taxon>
        <taxon>Pseudomonadota</taxon>
        <taxon>Gammaproteobacteria</taxon>
        <taxon>Orbales</taxon>
        <taxon>Orbaceae</taxon>
        <taxon>Frischella</taxon>
    </lineage>
</organism>
<feature type="transmembrane region" description="Helical" evidence="9">
    <location>
        <begin position="58"/>
        <end position="79"/>
    </location>
</feature>
<evidence type="ECO:0000256" key="2">
    <source>
        <dbReference type="ARBA" id="ARBA00022448"/>
    </source>
</evidence>
<dbReference type="InterPro" id="IPR037185">
    <property type="entry name" value="EmrE-like"/>
</dbReference>
<evidence type="ECO:0000313" key="11">
    <source>
        <dbReference type="Proteomes" id="UP000651208"/>
    </source>
</evidence>
<keyword evidence="4 8" id="KW-0812">Transmembrane</keyword>
<dbReference type="Gene3D" id="1.10.3730.20">
    <property type="match status" value="1"/>
</dbReference>
<protein>
    <submittedName>
        <fullName evidence="10">Multidrug efflux SMR transporter</fullName>
    </submittedName>
</protein>
<feature type="transmembrane region" description="Helical" evidence="9">
    <location>
        <begin position="85"/>
        <end position="104"/>
    </location>
</feature>
<keyword evidence="3" id="KW-1003">Cell membrane</keyword>
<evidence type="ECO:0000256" key="3">
    <source>
        <dbReference type="ARBA" id="ARBA00022475"/>
    </source>
</evidence>
<comment type="similarity">
    <text evidence="7 8">Belongs to the drug/metabolite transporter (DMT) superfamily. Small multidrug resistance (SMR) (TC 2.A.7.1) family.</text>
</comment>